<dbReference type="InterPro" id="IPR029044">
    <property type="entry name" value="Nucleotide-diphossugar_trans"/>
</dbReference>
<protein>
    <recommendedName>
        <fullName evidence="1">Glycosyltransferase 2-like domain-containing protein</fullName>
    </recommendedName>
</protein>
<dbReference type="CDD" id="cd00761">
    <property type="entry name" value="Glyco_tranf_GTA_type"/>
    <property type="match status" value="1"/>
</dbReference>
<proteinExistence type="predicted"/>
<comment type="caution">
    <text evidence="2">The sequence shown here is derived from an EMBL/GenBank/DDBJ whole genome shotgun (WGS) entry which is preliminary data.</text>
</comment>
<dbReference type="PANTHER" id="PTHR43685">
    <property type="entry name" value="GLYCOSYLTRANSFERASE"/>
    <property type="match status" value="1"/>
</dbReference>
<dbReference type="InterPro" id="IPR001173">
    <property type="entry name" value="Glyco_trans_2-like"/>
</dbReference>
<organism evidence="2 3">
    <name type="scientific">Faecalibacterium prausnitzii</name>
    <dbReference type="NCBI Taxonomy" id="853"/>
    <lineage>
        <taxon>Bacteria</taxon>
        <taxon>Bacillati</taxon>
        <taxon>Bacillota</taxon>
        <taxon>Clostridia</taxon>
        <taxon>Eubacteriales</taxon>
        <taxon>Oscillospiraceae</taxon>
        <taxon>Faecalibacterium</taxon>
    </lineage>
</organism>
<dbReference type="SUPFAM" id="SSF53448">
    <property type="entry name" value="Nucleotide-diphospho-sugar transferases"/>
    <property type="match status" value="1"/>
</dbReference>
<accession>A0A329U7T3</accession>
<feature type="domain" description="Glycosyltransferase 2-like" evidence="1">
    <location>
        <begin position="12"/>
        <end position="141"/>
    </location>
</feature>
<evidence type="ECO:0000313" key="2">
    <source>
        <dbReference type="EMBL" id="RAW57273.1"/>
    </source>
</evidence>
<dbReference type="AlphaFoldDB" id="A0A329U7T3"/>
<dbReference type="EMBL" id="PRLD01000007">
    <property type="protein sequence ID" value="RAW57273.1"/>
    <property type="molecule type" value="Genomic_DNA"/>
</dbReference>
<evidence type="ECO:0000259" key="1">
    <source>
        <dbReference type="Pfam" id="PF00535"/>
    </source>
</evidence>
<dbReference type="Pfam" id="PF00535">
    <property type="entry name" value="Glycos_transf_2"/>
    <property type="match status" value="1"/>
</dbReference>
<dbReference type="PANTHER" id="PTHR43685:SF2">
    <property type="entry name" value="GLYCOSYLTRANSFERASE 2-LIKE DOMAIN-CONTAINING PROTEIN"/>
    <property type="match status" value="1"/>
</dbReference>
<dbReference type="Gene3D" id="3.90.550.10">
    <property type="entry name" value="Spore Coat Polysaccharide Biosynthesis Protein SpsA, Chain A"/>
    <property type="match status" value="1"/>
</dbReference>
<evidence type="ECO:0000313" key="3">
    <source>
        <dbReference type="Proteomes" id="UP000251281"/>
    </source>
</evidence>
<name>A0A329U7T3_9FIRM</name>
<dbReference type="InterPro" id="IPR050834">
    <property type="entry name" value="Glycosyltransf_2"/>
</dbReference>
<reference evidence="2 3" key="1">
    <citation type="submission" date="2018-02" db="EMBL/GenBank/DDBJ databases">
        <title>Complete genome sequencing of Faecalibacterium prausnitzii strains isolated from the human gut.</title>
        <authorList>
            <person name="Fitzgerald B.C."/>
            <person name="Shkoporov A.N."/>
            <person name="Ross P.R."/>
            <person name="Hill C."/>
        </authorList>
    </citation>
    <scope>NUCLEOTIDE SEQUENCE [LARGE SCALE GENOMIC DNA]</scope>
    <source>
        <strain evidence="2 3">APC923/51-1</strain>
    </source>
</reference>
<sequence>MNYLDDQTIKVSIIIPVYNCENLLRRTIDCVLSQSYSNIQLILIDDGSIDNSPNICDEYESQDSRVNVVHQENAGASAARNTGLKWVQGDYVAFIDADDMVSKQYIEILLYCALSTKTRISTCEAFYCSENEYKQYPIETLRPRVIKVPDYNFMEAWSHATVWGALFKKNLLTDLMFDTEISVGEDSLFFANALAQCDSVSYISNKLYYYFIYDQSVSHGIYNEKRLSEFTAWQKINTLVAPISETLDESSKARMVRHAIERYKEVLRQDVPNEDILIFFRNMILKNKDSYLKLNSSQKAKIEMYLILKTPKMYEIAYRKHKS</sequence>
<dbReference type="RefSeq" id="WP_112091075.1">
    <property type="nucleotide sequence ID" value="NZ_PRLD01000007.1"/>
</dbReference>
<gene>
    <name evidence="2" type="ORF">C4N24_08645</name>
</gene>
<dbReference type="Proteomes" id="UP000251281">
    <property type="component" value="Unassembled WGS sequence"/>
</dbReference>